<dbReference type="Proteomes" id="UP000076962">
    <property type="component" value="Unassembled WGS sequence"/>
</dbReference>
<protein>
    <submittedName>
        <fullName evidence="2">Uncharacterized protein</fullName>
    </submittedName>
</protein>
<reference evidence="2 3" key="1">
    <citation type="submission" date="2016-05" db="EMBL/GenBank/DDBJ databases">
        <title>Single-cell genome of chain-forming Candidatus Thiomargarita nelsonii and comparison to other large sulfur-oxidizing bacteria.</title>
        <authorList>
            <person name="Winkel M."/>
            <person name="Salman V."/>
            <person name="Woyke T."/>
            <person name="Schulz-Vogt H."/>
            <person name="Richter M."/>
            <person name="Flood B."/>
            <person name="Bailey J."/>
            <person name="Amann R."/>
            <person name="Mussmann M."/>
        </authorList>
    </citation>
    <scope>NUCLEOTIDE SEQUENCE [LARGE SCALE GENOMIC DNA]</scope>
    <source>
        <strain evidence="2 3">THI036</strain>
    </source>
</reference>
<comment type="caution">
    <text evidence="2">The sequence shown here is derived from an EMBL/GenBank/DDBJ whole genome shotgun (WGS) entry which is preliminary data.</text>
</comment>
<dbReference type="EMBL" id="LUTY01001260">
    <property type="protein sequence ID" value="OAD21970.1"/>
    <property type="molecule type" value="Genomic_DNA"/>
</dbReference>
<sequence>MKRHVKFYQKLALAVVLGLIFYSSKFFGVHEPNPPETEPQPKAISHSQHRSFTQVISTEKDDGRDTNRQPPIVNHTIPNLTTTTRQSFTSEGPKYLELLRLLSDNGSELDQVGWDEAFDDFLTDKTVPRADKLDMLRQLLTQFHPGVPAYAYLLDQLEDAAPFELTESLMAEYEYALEPEVKLRLLEVMRESIPDAQNEAYEEDEEMYEGDMNQEEILAIINDQKQWLHDLLSIENGEIYESEYIYEEHLVSYAAVATPPEVISMMNRAILGDYDNISRSSMIDVAISFTLDEQQSTPFDLLLEKAREFPADIQQEFYNRLDIFLEQSTPG</sequence>
<evidence type="ECO:0000313" key="2">
    <source>
        <dbReference type="EMBL" id="OAD21970.1"/>
    </source>
</evidence>
<feature type="region of interest" description="Disordered" evidence="1">
    <location>
        <begin position="32"/>
        <end position="51"/>
    </location>
</feature>
<dbReference type="AlphaFoldDB" id="A0A0A6RJ93"/>
<gene>
    <name evidence="2" type="ORF">THIOM_002246</name>
</gene>
<accession>A0A0A6RJ93</accession>
<evidence type="ECO:0000256" key="1">
    <source>
        <dbReference type="SAM" id="MobiDB-lite"/>
    </source>
</evidence>
<organism evidence="2 3">
    <name type="scientific">Candidatus Thiomargarita nelsonii</name>
    <dbReference type="NCBI Taxonomy" id="1003181"/>
    <lineage>
        <taxon>Bacteria</taxon>
        <taxon>Pseudomonadati</taxon>
        <taxon>Pseudomonadota</taxon>
        <taxon>Gammaproteobacteria</taxon>
        <taxon>Thiotrichales</taxon>
        <taxon>Thiotrichaceae</taxon>
        <taxon>Thiomargarita</taxon>
    </lineage>
</organism>
<keyword evidence="3" id="KW-1185">Reference proteome</keyword>
<proteinExistence type="predicted"/>
<evidence type="ECO:0000313" key="3">
    <source>
        <dbReference type="Proteomes" id="UP000076962"/>
    </source>
</evidence>
<name>A0A0A6RJ93_9GAMM</name>